<dbReference type="GO" id="GO:0003700">
    <property type="term" value="F:DNA-binding transcription factor activity"/>
    <property type="evidence" value="ECO:0007669"/>
    <property type="project" value="InterPro"/>
</dbReference>
<dbReference type="SUPFAM" id="SSF51182">
    <property type="entry name" value="RmlC-like cupins"/>
    <property type="match status" value="1"/>
</dbReference>
<feature type="compositionally biased region" description="Basic and acidic residues" evidence="1">
    <location>
        <begin position="303"/>
        <end position="313"/>
    </location>
</feature>
<dbReference type="Gene3D" id="1.10.10.60">
    <property type="entry name" value="Homeodomain-like"/>
    <property type="match status" value="2"/>
</dbReference>
<dbReference type="AlphaFoldDB" id="A0A7U4SVB7"/>
<evidence type="ECO:0000256" key="1">
    <source>
        <dbReference type="SAM" id="MobiDB-lite"/>
    </source>
</evidence>
<dbReference type="PROSITE" id="PS01124">
    <property type="entry name" value="HTH_ARAC_FAMILY_2"/>
    <property type="match status" value="1"/>
</dbReference>
<dbReference type="EMBL" id="CP065687">
    <property type="protein sequence ID" value="QPS47108.1"/>
    <property type="molecule type" value="Genomic_DNA"/>
</dbReference>
<dbReference type="InterPro" id="IPR018062">
    <property type="entry name" value="HTH_AraC-typ_CS"/>
</dbReference>
<evidence type="ECO:0000313" key="2">
    <source>
        <dbReference type="EMBL" id="QPS47108.1"/>
    </source>
</evidence>
<dbReference type="SUPFAM" id="SSF46689">
    <property type="entry name" value="Homeodomain-like"/>
    <property type="match status" value="2"/>
</dbReference>
<proteinExistence type="predicted"/>
<evidence type="ECO:0000313" key="3">
    <source>
        <dbReference type="Proteomes" id="UP000594943"/>
    </source>
</evidence>
<gene>
    <name evidence="2" type="ORF">I6G56_21815</name>
</gene>
<dbReference type="Pfam" id="PF12833">
    <property type="entry name" value="HTH_18"/>
    <property type="match status" value="1"/>
</dbReference>
<feature type="region of interest" description="Disordered" evidence="1">
    <location>
        <begin position="303"/>
        <end position="333"/>
    </location>
</feature>
<name>A0A7U4SVB7_9BURK</name>
<dbReference type="SMART" id="SM00342">
    <property type="entry name" value="HTH_ARAC"/>
    <property type="match status" value="1"/>
</dbReference>
<dbReference type="InterPro" id="IPR018060">
    <property type="entry name" value="HTH_AraC"/>
</dbReference>
<dbReference type="GO" id="GO:0043565">
    <property type="term" value="F:sequence-specific DNA binding"/>
    <property type="evidence" value="ECO:0007669"/>
    <property type="project" value="InterPro"/>
</dbReference>
<dbReference type="InterPro" id="IPR014710">
    <property type="entry name" value="RmlC-like_jellyroll"/>
</dbReference>
<reference evidence="2 3" key="1">
    <citation type="submission" date="2020-12" db="EMBL/GenBank/DDBJ databases">
        <title>FDA dAtabase for Regulatory Grade micrObial Sequences (FDA-ARGOS): Supporting development and validation of Infectious Disease Dx tests.</title>
        <authorList>
            <person name="Nelson B."/>
            <person name="Plummer A."/>
            <person name="Tallon L."/>
            <person name="Sadzewicz L."/>
            <person name="Zhao X."/>
            <person name="Boylan J."/>
            <person name="Ott S."/>
            <person name="Bowen H."/>
            <person name="Vavikolanu K."/>
            <person name="Mehta A."/>
            <person name="Aluvathingal J."/>
            <person name="Nadendla S."/>
            <person name="Myers T."/>
            <person name="Yan Y."/>
            <person name="Sichtig H."/>
        </authorList>
    </citation>
    <scope>NUCLEOTIDE SEQUENCE [LARGE SCALE GENOMIC DNA]</scope>
    <source>
        <strain evidence="2 3">FDAARGOS_899</strain>
    </source>
</reference>
<accession>A0A7U4SVB7</accession>
<dbReference type="Gene3D" id="2.60.120.10">
    <property type="entry name" value="Jelly Rolls"/>
    <property type="match status" value="1"/>
</dbReference>
<dbReference type="KEGG" id="bhg:I6G56_21815"/>
<dbReference type="Proteomes" id="UP000594943">
    <property type="component" value="Chromosome 2"/>
</dbReference>
<feature type="compositionally biased region" description="Low complexity" evidence="1">
    <location>
        <begin position="314"/>
        <end position="333"/>
    </location>
</feature>
<dbReference type="RefSeq" id="WP_006027106.1">
    <property type="nucleotide sequence ID" value="NZ_CP013382.1"/>
</dbReference>
<dbReference type="CDD" id="cd06976">
    <property type="entry name" value="cupin_MtlR-like_N"/>
    <property type="match status" value="1"/>
</dbReference>
<accession>A0A7T2U7I8</accession>
<dbReference type="PANTHER" id="PTHR43280:SF27">
    <property type="entry name" value="TRANSCRIPTIONAL REGULATOR MTLR"/>
    <property type="match status" value="1"/>
</dbReference>
<dbReference type="PANTHER" id="PTHR43280">
    <property type="entry name" value="ARAC-FAMILY TRANSCRIPTIONAL REGULATOR"/>
    <property type="match status" value="1"/>
</dbReference>
<dbReference type="InterPro" id="IPR009057">
    <property type="entry name" value="Homeodomain-like_sf"/>
</dbReference>
<sequence length="352" mass="39309">MNGERRPVHAQERQMNPDLEIVPTRRDESFRAWSHDYPHTVAKWHFHPEYEIHLIQASRGKFFVGDHIGDFAPGNLVVTGPNLPHNWISELGPGERVPSRDVVLQFSREAAEKMVAAFAELQPVLDLIDEASRGVQFPDEVGLAVAPLMIELASAHGCRRVEVLMSLFDRLSSCAARRMLAGPGYRIDAQHYMSSTINQVLAYLRQNLPGTLREADVAEFAGMSVSTFTRFFRRHTGSTFVQYLNRLRINEACELLMCSALSVTDICYRVGFNNLSNFNRQFLAMKGMPPSRFRALHRLNEPHEPQAKHEPHARPAASAAPATDAAPAALVAPTAPSHAARTVTLSHRSLHP</sequence>
<organism evidence="2 3">
    <name type="scientific">Burkholderia humptydooensis</name>
    <dbReference type="NCBI Taxonomy" id="430531"/>
    <lineage>
        <taxon>Bacteria</taxon>
        <taxon>Pseudomonadati</taxon>
        <taxon>Pseudomonadota</taxon>
        <taxon>Betaproteobacteria</taxon>
        <taxon>Burkholderiales</taxon>
        <taxon>Burkholderiaceae</taxon>
        <taxon>Burkholderia</taxon>
        <taxon>pseudomallei group</taxon>
    </lineage>
</organism>
<dbReference type="PROSITE" id="PS00041">
    <property type="entry name" value="HTH_ARAC_FAMILY_1"/>
    <property type="match status" value="1"/>
</dbReference>
<dbReference type="InterPro" id="IPR011051">
    <property type="entry name" value="RmlC_Cupin_sf"/>
</dbReference>
<protein>
    <submittedName>
        <fullName evidence="2">AraC family transcriptional regulator</fullName>
    </submittedName>
</protein>